<dbReference type="EMBL" id="JAKCXM010008446">
    <property type="protein sequence ID" value="KAJ0388584.1"/>
    <property type="molecule type" value="Genomic_DNA"/>
</dbReference>
<proteinExistence type="predicted"/>
<dbReference type="InterPro" id="IPR011993">
    <property type="entry name" value="PH-like_dom_sf"/>
</dbReference>
<dbReference type="Gene3D" id="2.30.29.30">
    <property type="entry name" value="Pleckstrin-homology domain (PH domain)/Phosphotyrosine-binding domain (PTB)"/>
    <property type="match status" value="1"/>
</dbReference>
<dbReference type="AlphaFoldDB" id="A0AAD5L4Z9"/>
<evidence type="ECO:0000313" key="3">
    <source>
        <dbReference type="Proteomes" id="UP001209570"/>
    </source>
</evidence>
<dbReference type="SUPFAM" id="SSF50729">
    <property type="entry name" value="PH domain-like"/>
    <property type="match status" value="1"/>
</dbReference>
<dbReference type="PROSITE" id="PS50003">
    <property type="entry name" value="PH_DOMAIN"/>
    <property type="match status" value="1"/>
</dbReference>
<evidence type="ECO:0000259" key="1">
    <source>
        <dbReference type="PROSITE" id="PS50003"/>
    </source>
</evidence>
<accession>A0AAD5L4Z9</accession>
<comment type="caution">
    <text evidence="2">The sequence shown here is derived from an EMBL/GenBank/DDBJ whole genome shotgun (WGS) entry which is preliminary data.</text>
</comment>
<dbReference type="Pfam" id="PF00169">
    <property type="entry name" value="PH"/>
    <property type="match status" value="1"/>
</dbReference>
<name>A0AAD5L4Z9_PYTIN</name>
<feature type="domain" description="PH" evidence="1">
    <location>
        <begin position="19"/>
        <end position="88"/>
    </location>
</feature>
<protein>
    <recommendedName>
        <fullName evidence="1">PH domain-containing protein</fullName>
    </recommendedName>
</protein>
<evidence type="ECO:0000313" key="2">
    <source>
        <dbReference type="EMBL" id="KAJ0388584.1"/>
    </source>
</evidence>
<keyword evidence="3" id="KW-1185">Reference proteome</keyword>
<dbReference type="PANTHER" id="PTHR12752">
    <property type="entry name" value="PHOSPHOINOSITOL 3-PHOSPHATE-BINDING PROTEIN"/>
    <property type="match status" value="1"/>
</dbReference>
<sequence length="88" mass="10320">MYSTSYAGPRDLTNFTFEMARMNGYLEKQSLKSPDLWKRRWFVMQENVLFYYKSEEDVRDGKPSDETCCGIIQLDSIDSVTTAVRVMQ</sequence>
<organism evidence="2 3">
    <name type="scientific">Pythium insidiosum</name>
    <name type="common">Pythiosis disease agent</name>
    <dbReference type="NCBI Taxonomy" id="114742"/>
    <lineage>
        <taxon>Eukaryota</taxon>
        <taxon>Sar</taxon>
        <taxon>Stramenopiles</taxon>
        <taxon>Oomycota</taxon>
        <taxon>Peronosporomycetes</taxon>
        <taxon>Pythiales</taxon>
        <taxon>Pythiaceae</taxon>
        <taxon>Pythium</taxon>
    </lineage>
</organism>
<gene>
    <name evidence="2" type="ORF">P43SY_011684</name>
</gene>
<reference evidence="2" key="1">
    <citation type="submission" date="2021-12" db="EMBL/GenBank/DDBJ databases">
        <title>Prjna785345.</title>
        <authorList>
            <person name="Rujirawat T."/>
            <person name="Krajaejun T."/>
        </authorList>
    </citation>
    <scope>NUCLEOTIDE SEQUENCE</scope>
    <source>
        <strain evidence="2">Pi057C3</strain>
    </source>
</reference>
<dbReference type="Proteomes" id="UP001209570">
    <property type="component" value="Unassembled WGS sequence"/>
</dbReference>
<dbReference type="InterPro" id="IPR001849">
    <property type="entry name" value="PH_domain"/>
</dbReference>
<dbReference type="PANTHER" id="PTHR12752:SF9">
    <property type="entry name" value="KRAMER, ISOFORM I"/>
    <property type="match status" value="1"/>
</dbReference>